<comment type="catalytic activity">
    <reaction evidence="1">
        <text>ATP + protein L-histidine = ADP + protein N-phospho-L-histidine.</text>
        <dbReference type="EC" id="2.7.13.3"/>
    </reaction>
</comment>
<accession>A0A644YAR4</accession>
<feature type="region of interest" description="Disordered" evidence="8">
    <location>
        <begin position="846"/>
        <end position="866"/>
    </location>
</feature>
<dbReference type="PROSITE" id="PS50885">
    <property type="entry name" value="HAMP"/>
    <property type="match status" value="1"/>
</dbReference>
<dbReference type="SUPFAM" id="SSF55781">
    <property type="entry name" value="GAF domain-like"/>
    <property type="match status" value="3"/>
</dbReference>
<dbReference type="AlphaFoldDB" id="A0A644YAR4"/>
<dbReference type="SUPFAM" id="SSF158472">
    <property type="entry name" value="HAMP domain-like"/>
    <property type="match status" value="1"/>
</dbReference>
<dbReference type="Gene3D" id="6.10.340.10">
    <property type="match status" value="1"/>
</dbReference>
<keyword evidence="5" id="KW-0808">Transferase</keyword>
<dbReference type="Pfam" id="PF00672">
    <property type="entry name" value="HAMP"/>
    <property type="match status" value="1"/>
</dbReference>
<evidence type="ECO:0000256" key="7">
    <source>
        <dbReference type="ARBA" id="ARBA00023136"/>
    </source>
</evidence>
<feature type="transmembrane region" description="Helical" evidence="9">
    <location>
        <begin position="30"/>
        <end position="50"/>
    </location>
</feature>
<name>A0A644YAR4_9ZZZZ</name>
<evidence type="ECO:0000256" key="5">
    <source>
        <dbReference type="ARBA" id="ARBA00022679"/>
    </source>
</evidence>
<evidence type="ECO:0000256" key="6">
    <source>
        <dbReference type="ARBA" id="ARBA00022777"/>
    </source>
</evidence>
<comment type="caution">
    <text evidence="11">The sequence shown here is derived from an EMBL/GenBank/DDBJ whole genome shotgun (WGS) entry which is preliminary data.</text>
</comment>
<evidence type="ECO:0000256" key="9">
    <source>
        <dbReference type="SAM" id="Phobius"/>
    </source>
</evidence>
<feature type="transmembrane region" description="Helical" evidence="9">
    <location>
        <begin position="408"/>
        <end position="430"/>
    </location>
</feature>
<keyword evidence="6" id="KW-0418">Kinase</keyword>
<dbReference type="GO" id="GO:0005886">
    <property type="term" value="C:plasma membrane"/>
    <property type="evidence" value="ECO:0007669"/>
    <property type="project" value="TreeGrafter"/>
</dbReference>
<keyword evidence="4" id="KW-0597">Phosphoprotein</keyword>
<sequence length="866" mass="95291">MYGLPIALIAILMGFFFAAFNPSGWLNEGLIALGLIGALAGTLLNVLGELPQTSGTVINIVIVVLDVAWVVMAVRLYFLGQIVLSIRTKLIMGALLITVAPIIVLSIVNVGTLTSVSQTQSNESLRMATQISIDQIDSFFNTNLITLQSEASLPSVIAYLETSPDMREGSLQEKQLSATLTTLKTKESLYAPSYGIINLLGINIFDTEPLMKGKSELNTYYFEESAGTKSAFVSSIEFIPNSRDAYIYFIAPISNESKEVIGYLRLRYDARIIQDKLLKVAGIIGSHSYPILIDDNGMRVADASDPSLLYHSILPLSNAKYQSLVSQNLIPSYIPQGQIVSEIPEVSAAVFNNESEAYEVFTVDLQTAQTGIPDAATYARVSTQYWYLVYLQEQTTLVSSLETLTKSAVQLAVFIAALVSFLVTIFSNLFTQPILGLTQTAEKVAIGDFTAQANTRSKDEIGSLARSFNTMTEQLRGSIENLEKRVQDRTQMLAKQNESLTYRSRQLQTVADVARNVVSNTNLESLLTSVTNLISDRFNYYHVGIFLIDDAGEYAVLRASNSVGGQRMLSRQHKLRVGQVGIVGNVTGAGVPRIATDVGKDAVFFNNPDLPETKSEMALPLKIENNVIGALDIQSIESNAFSEDDVALFSTLADQISVAINNNRLLADTAQALEEAQTLHRQYLNQEWTKQAQQEASNNYKYTPQGLIPFEEKLPEIDLVFNSGRPITKSYPISDRGGKPHSVLAVPINLRGETIGVIHLQVNEGNEFTWSENELLTVQTVADQVAQTLESARLFEQTIRRADRERRVLEITSKIRSTNDPQEMLQITLEELKRHLGASQAQIVINMPNNSSDSNPGSSQNDPQRG</sequence>
<dbReference type="EMBL" id="VSSQ01004529">
    <property type="protein sequence ID" value="MPM25580.1"/>
    <property type="molecule type" value="Genomic_DNA"/>
</dbReference>
<dbReference type="InterPro" id="IPR003018">
    <property type="entry name" value="GAF"/>
</dbReference>
<evidence type="ECO:0000313" key="11">
    <source>
        <dbReference type="EMBL" id="MPM25580.1"/>
    </source>
</evidence>
<dbReference type="GO" id="GO:0000155">
    <property type="term" value="F:phosphorelay sensor kinase activity"/>
    <property type="evidence" value="ECO:0007669"/>
    <property type="project" value="TreeGrafter"/>
</dbReference>
<feature type="transmembrane region" description="Helical" evidence="9">
    <location>
        <begin position="6"/>
        <end position="23"/>
    </location>
</feature>
<organism evidence="11">
    <name type="scientific">bioreactor metagenome</name>
    <dbReference type="NCBI Taxonomy" id="1076179"/>
    <lineage>
        <taxon>unclassified sequences</taxon>
        <taxon>metagenomes</taxon>
        <taxon>ecological metagenomes</taxon>
    </lineage>
</organism>
<dbReference type="InterPro" id="IPR050398">
    <property type="entry name" value="HssS/ArlS-like"/>
</dbReference>
<feature type="transmembrane region" description="Helical" evidence="9">
    <location>
        <begin position="56"/>
        <end position="78"/>
    </location>
</feature>
<proteinExistence type="predicted"/>
<feature type="transmembrane region" description="Helical" evidence="9">
    <location>
        <begin position="90"/>
        <end position="111"/>
    </location>
</feature>
<evidence type="ECO:0000259" key="10">
    <source>
        <dbReference type="PROSITE" id="PS50885"/>
    </source>
</evidence>
<dbReference type="Pfam" id="PF01590">
    <property type="entry name" value="GAF"/>
    <property type="match status" value="1"/>
</dbReference>
<keyword evidence="9" id="KW-0812">Transmembrane</keyword>
<evidence type="ECO:0000256" key="4">
    <source>
        <dbReference type="ARBA" id="ARBA00022553"/>
    </source>
</evidence>
<protein>
    <recommendedName>
        <fullName evidence="3">histidine kinase</fullName>
        <ecNumber evidence="3">2.7.13.3</ecNumber>
    </recommendedName>
</protein>
<dbReference type="InterPro" id="IPR029016">
    <property type="entry name" value="GAF-like_dom_sf"/>
</dbReference>
<dbReference type="CDD" id="cd06225">
    <property type="entry name" value="HAMP"/>
    <property type="match status" value="1"/>
</dbReference>
<keyword evidence="7 9" id="KW-0472">Membrane</keyword>
<comment type="subcellular location">
    <subcellularLocation>
        <location evidence="2">Membrane</location>
        <topology evidence="2">Multi-pass membrane protein</topology>
    </subcellularLocation>
</comment>
<dbReference type="InterPro" id="IPR003660">
    <property type="entry name" value="HAMP_dom"/>
</dbReference>
<evidence type="ECO:0000256" key="8">
    <source>
        <dbReference type="SAM" id="MobiDB-lite"/>
    </source>
</evidence>
<gene>
    <name evidence="11" type="ORF">SDC9_72076</name>
</gene>
<dbReference type="SMART" id="SM00065">
    <property type="entry name" value="GAF"/>
    <property type="match status" value="2"/>
</dbReference>
<dbReference type="Pfam" id="PF13185">
    <property type="entry name" value="GAF_2"/>
    <property type="match status" value="1"/>
</dbReference>
<reference evidence="11" key="1">
    <citation type="submission" date="2019-08" db="EMBL/GenBank/DDBJ databases">
        <authorList>
            <person name="Kucharzyk K."/>
            <person name="Murdoch R.W."/>
            <person name="Higgins S."/>
            <person name="Loffler F."/>
        </authorList>
    </citation>
    <scope>NUCLEOTIDE SEQUENCE</scope>
</reference>
<feature type="domain" description="HAMP" evidence="10">
    <location>
        <begin position="428"/>
        <end position="480"/>
    </location>
</feature>
<dbReference type="Gene3D" id="3.30.450.40">
    <property type="match status" value="3"/>
</dbReference>
<dbReference type="PANTHER" id="PTHR45528">
    <property type="entry name" value="SENSOR HISTIDINE KINASE CPXA"/>
    <property type="match status" value="1"/>
</dbReference>
<evidence type="ECO:0000256" key="2">
    <source>
        <dbReference type="ARBA" id="ARBA00004141"/>
    </source>
</evidence>
<keyword evidence="9" id="KW-1133">Transmembrane helix</keyword>
<dbReference type="EC" id="2.7.13.3" evidence="3"/>
<evidence type="ECO:0000256" key="3">
    <source>
        <dbReference type="ARBA" id="ARBA00012438"/>
    </source>
</evidence>
<evidence type="ECO:0000256" key="1">
    <source>
        <dbReference type="ARBA" id="ARBA00000085"/>
    </source>
</evidence>
<dbReference type="PANTHER" id="PTHR45528:SF10">
    <property type="entry name" value="METHYL-ACCEPTING CHEMOTAXIS PROTEIN"/>
    <property type="match status" value="1"/>
</dbReference>
<dbReference type="SMART" id="SM00304">
    <property type="entry name" value="HAMP"/>
    <property type="match status" value="1"/>
</dbReference>